<proteinExistence type="predicted"/>
<evidence type="ECO:0000256" key="1">
    <source>
        <dbReference type="SAM" id="MobiDB-lite"/>
    </source>
</evidence>
<gene>
    <name evidence="2" type="ORF">GCM10010253_37580</name>
</gene>
<organism evidence="2 3">
    <name type="scientific">Streptomyces badius</name>
    <dbReference type="NCBI Taxonomy" id="1941"/>
    <lineage>
        <taxon>Bacteria</taxon>
        <taxon>Bacillati</taxon>
        <taxon>Actinomycetota</taxon>
        <taxon>Actinomycetes</taxon>
        <taxon>Kitasatosporales</taxon>
        <taxon>Streptomycetaceae</taxon>
        <taxon>Streptomyces</taxon>
    </lineage>
</organism>
<name>A0ABQ2TCD7_STRBA</name>
<accession>A0ABQ2TCD7</accession>
<evidence type="ECO:0000313" key="3">
    <source>
        <dbReference type="Proteomes" id="UP000659767"/>
    </source>
</evidence>
<sequence>MLRVFCEADLFMAPRSSGGVREARGGVAARARTRTSGENDSSVGQYVPVRSQRPPACGTLVATAPPGSPVPVGRFFVPPRLMPLSCAPQGAPVTRVSDPRA</sequence>
<protein>
    <submittedName>
        <fullName evidence="2">Uncharacterized protein</fullName>
    </submittedName>
</protein>
<reference evidence="3" key="1">
    <citation type="journal article" date="2019" name="Int. J. Syst. Evol. Microbiol.">
        <title>The Global Catalogue of Microorganisms (GCM) 10K type strain sequencing project: providing services to taxonomists for standard genome sequencing and annotation.</title>
        <authorList>
            <consortium name="The Broad Institute Genomics Platform"/>
            <consortium name="The Broad Institute Genome Sequencing Center for Infectious Disease"/>
            <person name="Wu L."/>
            <person name="Ma J."/>
        </authorList>
    </citation>
    <scope>NUCLEOTIDE SEQUENCE [LARGE SCALE GENOMIC DNA]</scope>
    <source>
        <strain evidence="3">JCM 4350</strain>
    </source>
</reference>
<evidence type="ECO:0000313" key="2">
    <source>
        <dbReference type="EMBL" id="GGS59380.1"/>
    </source>
</evidence>
<comment type="caution">
    <text evidence="2">The sequence shown here is derived from an EMBL/GenBank/DDBJ whole genome shotgun (WGS) entry which is preliminary data.</text>
</comment>
<keyword evidence="3" id="KW-1185">Reference proteome</keyword>
<dbReference type="Proteomes" id="UP000659767">
    <property type="component" value="Unassembled WGS sequence"/>
</dbReference>
<feature type="region of interest" description="Disordered" evidence="1">
    <location>
        <begin position="17"/>
        <end position="48"/>
    </location>
</feature>
<feature type="compositionally biased region" description="Low complexity" evidence="1">
    <location>
        <begin position="17"/>
        <end position="36"/>
    </location>
</feature>
<dbReference type="EMBL" id="BMSZ01000010">
    <property type="protein sequence ID" value="GGS59380.1"/>
    <property type="molecule type" value="Genomic_DNA"/>
</dbReference>